<dbReference type="PANTHER" id="PTHR37946">
    <property type="entry name" value="SLL1969 PROTEIN"/>
    <property type="match status" value="1"/>
</dbReference>
<dbReference type="RefSeq" id="WP_163242197.1">
    <property type="nucleotide sequence ID" value="NZ_JAAIWN010000021.1"/>
</dbReference>
<dbReference type="InterPro" id="IPR012908">
    <property type="entry name" value="PGAP1-ab_dom-like"/>
</dbReference>
<reference evidence="3 6" key="2">
    <citation type="submission" date="2020-07" db="EMBL/GenBank/DDBJ databases">
        <authorList>
            <person name="Feng H."/>
        </authorList>
    </citation>
    <scope>NUCLEOTIDE SEQUENCE [LARGE SCALE GENOMIC DNA]</scope>
    <source>
        <strain evidence="6">s-12</strain>
        <strain evidence="3">S-12</strain>
    </source>
</reference>
<dbReference type="Gene3D" id="3.40.50.1820">
    <property type="entry name" value="alpha/beta hydrolase"/>
    <property type="match status" value="1"/>
</dbReference>
<sequence>MKKKILLLLLACLLALPLNSLAGSFKGDPKGEPGEWYLGLTPENVDPAKSPIVFVHGFNSSSHTWWEGNDMYDIAYQNGYETAFIDLYPYKNMWDNGALLAEKLREIYNHFGKKLVVVAHSKGGIDTQTALVHYNAYPYVNRVITLGSPHHGSQIADLAYSSWAGWLADILGSKNDATYSLQTGYMANFRNDTDRHSNVSRIPFYTFAGTSWGSFGGALYWGGLYLRQFGQNDGLVTVASSRLPYATEIKVDKWDHSTIRKGSSTFSLFQSYLGANSINSAAFTAHSADLSLNEAATSYIHGGKYNGRKNEQFLVEDGVDKITVNWLSDQKSTNLTLQSPSNKKYGEFKVNEITEGVFKGAYEHTLEILKPEVGQWNLAAKQLRENYLLNVHYDSDINQEIEVDINANKKPTVSINSKNNNAGPKNLKADVHVKYMKNNRTAPKQMNLLKQENQQSLSFTDFGEGVYNFTIDVNGVTENGQPFNRSIVKSVYIDSKGNLFEN</sequence>
<name>A0A6B3W1F5_9BACI</name>
<evidence type="ECO:0000313" key="3">
    <source>
        <dbReference type="EMBL" id="MBA4537546.1"/>
    </source>
</evidence>
<dbReference type="AlphaFoldDB" id="A0A6B3W1F5"/>
<dbReference type="ESTHER" id="9baci-a0a6b3w1f5">
    <property type="family name" value="BlEst2-lipase-like"/>
</dbReference>
<dbReference type="Proteomes" id="UP000472971">
    <property type="component" value="Unassembled WGS sequence"/>
</dbReference>
<dbReference type="PANTHER" id="PTHR37946:SF1">
    <property type="entry name" value="SLL1969 PROTEIN"/>
    <property type="match status" value="1"/>
</dbReference>
<evidence type="ECO:0000313" key="5">
    <source>
        <dbReference type="Proteomes" id="UP000472971"/>
    </source>
</evidence>
<dbReference type="SUPFAM" id="SSF53474">
    <property type="entry name" value="alpha/beta-Hydrolases"/>
    <property type="match status" value="1"/>
</dbReference>
<gene>
    <name evidence="4" type="ORF">G4D64_09875</name>
    <name evidence="3" type="ORF">H1Z61_10480</name>
</gene>
<dbReference type="EMBL" id="JAAIWN010000021">
    <property type="protein sequence ID" value="NEY81803.1"/>
    <property type="molecule type" value="Genomic_DNA"/>
</dbReference>
<evidence type="ECO:0000313" key="6">
    <source>
        <dbReference type="Proteomes" id="UP000570010"/>
    </source>
</evidence>
<evidence type="ECO:0000259" key="2">
    <source>
        <dbReference type="Pfam" id="PF07819"/>
    </source>
</evidence>
<accession>A0A6B3W1F5</accession>
<keyword evidence="1" id="KW-0732">Signal</keyword>
<feature type="domain" description="GPI inositol-deacylase PGAP1-like alpha/beta" evidence="2">
    <location>
        <begin position="107"/>
        <end position="155"/>
    </location>
</feature>
<dbReference type="Proteomes" id="UP000570010">
    <property type="component" value="Unassembled WGS sequence"/>
</dbReference>
<dbReference type="GO" id="GO:0016788">
    <property type="term" value="F:hydrolase activity, acting on ester bonds"/>
    <property type="evidence" value="ECO:0007669"/>
    <property type="project" value="InterPro"/>
</dbReference>
<reference evidence="4 5" key="1">
    <citation type="submission" date="2020-02" db="EMBL/GenBank/DDBJ databases">
        <title>Bacillus aquiflavi sp. nov., isolated from yellow water of strong flavor Chinese baijiu in Yibin region of China.</title>
        <authorList>
            <person name="Xie J."/>
        </authorList>
    </citation>
    <scope>NUCLEOTIDE SEQUENCE [LARGE SCALE GENOMIC DNA]</scope>
    <source>
        <strain evidence="4 5">3H-10</strain>
    </source>
</reference>
<dbReference type="Pfam" id="PF07819">
    <property type="entry name" value="PGAP1"/>
    <property type="match status" value="1"/>
</dbReference>
<evidence type="ECO:0000313" key="4">
    <source>
        <dbReference type="EMBL" id="NEY81803.1"/>
    </source>
</evidence>
<protein>
    <recommendedName>
        <fullName evidence="2">GPI inositol-deacylase PGAP1-like alpha/beta domain-containing protein</fullName>
    </recommendedName>
</protein>
<dbReference type="InterPro" id="IPR029058">
    <property type="entry name" value="AB_hydrolase_fold"/>
</dbReference>
<proteinExistence type="predicted"/>
<comment type="caution">
    <text evidence="4">The sequence shown here is derived from an EMBL/GenBank/DDBJ whole genome shotgun (WGS) entry which is preliminary data.</text>
</comment>
<feature type="chain" id="PRO_5038310139" description="GPI inositol-deacylase PGAP1-like alpha/beta domain-containing protein" evidence="1">
    <location>
        <begin position="23"/>
        <end position="502"/>
    </location>
</feature>
<evidence type="ECO:0000256" key="1">
    <source>
        <dbReference type="SAM" id="SignalP"/>
    </source>
</evidence>
<organism evidence="4 5">
    <name type="scientific">Bacillus aquiflavi</name>
    <dbReference type="NCBI Taxonomy" id="2672567"/>
    <lineage>
        <taxon>Bacteria</taxon>
        <taxon>Bacillati</taxon>
        <taxon>Bacillota</taxon>
        <taxon>Bacilli</taxon>
        <taxon>Bacillales</taxon>
        <taxon>Bacillaceae</taxon>
        <taxon>Bacillus</taxon>
    </lineage>
</organism>
<keyword evidence="5" id="KW-1185">Reference proteome</keyword>
<feature type="signal peptide" evidence="1">
    <location>
        <begin position="1"/>
        <end position="22"/>
    </location>
</feature>
<dbReference type="EMBL" id="JACEIO010000023">
    <property type="protein sequence ID" value="MBA4537546.1"/>
    <property type="molecule type" value="Genomic_DNA"/>
</dbReference>